<dbReference type="SUPFAM" id="SSF53098">
    <property type="entry name" value="Ribonuclease H-like"/>
    <property type="match status" value="1"/>
</dbReference>
<accession>A0AAE0G1B9</accession>
<dbReference type="InterPro" id="IPR047021">
    <property type="entry name" value="REXO1/3/4-like"/>
</dbReference>
<dbReference type="PANTHER" id="PTHR12801">
    <property type="entry name" value="RNA EXONUCLEASE REXO1 / RECO3 FAMILY MEMBER-RELATED"/>
    <property type="match status" value="1"/>
</dbReference>
<organism evidence="3 4">
    <name type="scientific">Cymbomonas tetramitiformis</name>
    <dbReference type="NCBI Taxonomy" id="36881"/>
    <lineage>
        <taxon>Eukaryota</taxon>
        <taxon>Viridiplantae</taxon>
        <taxon>Chlorophyta</taxon>
        <taxon>Pyramimonadophyceae</taxon>
        <taxon>Pyramimonadales</taxon>
        <taxon>Pyramimonadaceae</taxon>
        <taxon>Cymbomonas</taxon>
    </lineage>
</organism>
<dbReference type="InterPro" id="IPR036397">
    <property type="entry name" value="RNaseH_sf"/>
</dbReference>
<evidence type="ECO:0000313" key="3">
    <source>
        <dbReference type="EMBL" id="KAK3269607.1"/>
    </source>
</evidence>
<gene>
    <name evidence="3" type="ORF">CYMTET_21962</name>
</gene>
<keyword evidence="2" id="KW-0378">Hydrolase</keyword>
<keyword evidence="1" id="KW-0540">Nuclease</keyword>
<comment type="caution">
    <text evidence="3">The sequence shown here is derived from an EMBL/GenBank/DDBJ whole genome shotgun (WGS) entry which is preliminary data.</text>
</comment>
<evidence type="ECO:0000256" key="1">
    <source>
        <dbReference type="ARBA" id="ARBA00022722"/>
    </source>
</evidence>
<sequence length="167" mass="18490">METCSLIPFASQVPHLTPRKWTAVNNEEARALQSLLRVNHQTVKPSSRSPPILALDCEFVGVRVPGIANEGSILVGHDISHDLDALQVGSRELFRVIDTAIIPEYQAYSGGKRKLKHLVREHLNINIQQGEHDPVEDARAALCLFQRHYQSVFGSGPTSLGVEHIIC</sequence>
<dbReference type="GO" id="GO:0004527">
    <property type="term" value="F:exonuclease activity"/>
    <property type="evidence" value="ECO:0007669"/>
    <property type="project" value="InterPro"/>
</dbReference>
<evidence type="ECO:0008006" key="5">
    <source>
        <dbReference type="Google" id="ProtNLM"/>
    </source>
</evidence>
<dbReference type="InterPro" id="IPR012337">
    <property type="entry name" value="RNaseH-like_sf"/>
</dbReference>
<dbReference type="AlphaFoldDB" id="A0AAE0G1B9"/>
<reference evidence="3 4" key="1">
    <citation type="journal article" date="2015" name="Genome Biol. Evol.">
        <title>Comparative Genomics of a Bacterivorous Green Alga Reveals Evolutionary Causalities and Consequences of Phago-Mixotrophic Mode of Nutrition.</title>
        <authorList>
            <person name="Burns J.A."/>
            <person name="Paasch A."/>
            <person name="Narechania A."/>
            <person name="Kim E."/>
        </authorList>
    </citation>
    <scope>NUCLEOTIDE SEQUENCE [LARGE SCALE GENOMIC DNA]</scope>
    <source>
        <strain evidence="3 4">PLY_AMNH</strain>
    </source>
</reference>
<dbReference type="GO" id="GO:0003676">
    <property type="term" value="F:nucleic acid binding"/>
    <property type="evidence" value="ECO:0007669"/>
    <property type="project" value="InterPro"/>
</dbReference>
<dbReference type="EMBL" id="LGRX02010839">
    <property type="protein sequence ID" value="KAK3269607.1"/>
    <property type="molecule type" value="Genomic_DNA"/>
</dbReference>
<proteinExistence type="predicted"/>
<name>A0AAE0G1B9_9CHLO</name>
<dbReference type="GO" id="GO:0005634">
    <property type="term" value="C:nucleus"/>
    <property type="evidence" value="ECO:0007669"/>
    <property type="project" value="TreeGrafter"/>
</dbReference>
<dbReference type="Gene3D" id="3.30.420.10">
    <property type="entry name" value="Ribonuclease H-like superfamily/Ribonuclease H"/>
    <property type="match status" value="1"/>
</dbReference>
<evidence type="ECO:0000256" key="2">
    <source>
        <dbReference type="ARBA" id="ARBA00022801"/>
    </source>
</evidence>
<evidence type="ECO:0000313" key="4">
    <source>
        <dbReference type="Proteomes" id="UP001190700"/>
    </source>
</evidence>
<dbReference type="PANTHER" id="PTHR12801:SF45">
    <property type="entry name" value="RNA EXONUCLEASE 4"/>
    <property type="match status" value="1"/>
</dbReference>
<dbReference type="Proteomes" id="UP001190700">
    <property type="component" value="Unassembled WGS sequence"/>
</dbReference>
<protein>
    <recommendedName>
        <fullName evidence="5">RNA exonuclease 4</fullName>
    </recommendedName>
</protein>
<keyword evidence="4" id="KW-1185">Reference proteome</keyword>